<dbReference type="AlphaFoldDB" id="A0A9P7B6M2"/>
<comment type="caution">
    <text evidence="1">The sequence shown here is derived from an EMBL/GenBank/DDBJ whole genome shotgun (WGS) entry which is preliminary data.</text>
</comment>
<evidence type="ECO:0000313" key="1">
    <source>
        <dbReference type="EMBL" id="KAG0662799.1"/>
    </source>
</evidence>
<keyword evidence="2" id="KW-1185">Reference proteome</keyword>
<protein>
    <submittedName>
        <fullName evidence="1">Uncharacterized protein</fullName>
    </submittedName>
</protein>
<evidence type="ECO:0000313" key="2">
    <source>
        <dbReference type="Proteomes" id="UP000777482"/>
    </source>
</evidence>
<name>A0A9P7B6M2_RHOMI</name>
<organism evidence="1 2">
    <name type="scientific">Rhodotorula mucilaginosa</name>
    <name type="common">Yeast</name>
    <name type="synonym">Rhodotorula rubra</name>
    <dbReference type="NCBI Taxonomy" id="5537"/>
    <lineage>
        <taxon>Eukaryota</taxon>
        <taxon>Fungi</taxon>
        <taxon>Dikarya</taxon>
        <taxon>Basidiomycota</taxon>
        <taxon>Pucciniomycotina</taxon>
        <taxon>Microbotryomycetes</taxon>
        <taxon>Sporidiobolales</taxon>
        <taxon>Sporidiobolaceae</taxon>
        <taxon>Rhodotorula</taxon>
    </lineage>
</organism>
<dbReference type="Proteomes" id="UP000777482">
    <property type="component" value="Unassembled WGS sequence"/>
</dbReference>
<sequence>MDPETAHQTERKQLRRRKNPLTVTVRHLHILLAARLRAPEQGPEGARSHIQNLAEALLVLWSTPFSVFNYLHRSAHVKGFDALDTLFKELFTAVKNAASLPTHKRVLQATAELLRWPPDEQVQQAAEQAAVFAAGITEAGDLQRIQVPEFKPIQARFTYYQWKQKLQMLTECDVRGAAWPRSAEHRTLALPQAELDVNAAAPATDKLWTQLQQWAKEREEQLSGRRYSTLSDAEVNAWVEWLAELQEKVRDARMVEGTDKERIRRAAKLIEQPASDTSASGLKEAAKSRISSLSDDLGGVYGLNAHLATLGEALVQVWAKPFKNHDRKYQARAWYRNNRHAFGTELRQLCQYMKRYGKEDWPKPEEEEAEAEAFTSFAHEIENTTDLAWVAEPCSVIKEKLIRRPHGLWVRKVNECTFLGPVGCARGRHTPTIPEAKKTIKAKGTWLLHQLEQWKKDRLAQLPEDAYKGLPYAEACAWNLWLDKLMDHVKTVARQEGTVAAANNILAWTNGIVENEVVDLVMAKNPVPFSLPAAGPHGAHGGSSGMNHVAGPISSPQDPLFPHGDHFTYGANDPLAYDPLAYGNPPTHYDGPSLHYNHNQIPIAAGPNPFTGNIGYPEEPGPPFDGFEHFQAMSHQPRIARRIARKVYGIDPDLWSQRAWSFVL</sequence>
<dbReference type="EMBL" id="PUHQ01000024">
    <property type="protein sequence ID" value="KAG0662799.1"/>
    <property type="molecule type" value="Genomic_DNA"/>
</dbReference>
<proteinExistence type="predicted"/>
<reference evidence="1 2" key="1">
    <citation type="submission" date="2020-11" db="EMBL/GenBank/DDBJ databases">
        <title>Kefir isolates.</title>
        <authorList>
            <person name="Marcisauskas S."/>
            <person name="Kim Y."/>
            <person name="Blasche S."/>
        </authorList>
    </citation>
    <scope>NUCLEOTIDE SEQUENCE [LARGE SCALE GENOMIC DNA]</scope>
    <source>
        <strain evidence="1 2">KR</strain>
    </source>
</reference>
<gene>
    <name evidence="1" type="ORF">C6P46_003112</name>
</gene>
<accession>A0A9P7B6M2</accession>